<evidence type="ECO:0000313" key="3">
    <source>
        <dbReference type="Proteomes" id="UP000006591"/>
    </source>
</evidence>
<feature type="compositionally biased region" description="Basic and acidic residues" evidence="1">
    <location>
        <begin position="47"/>
        <end position="63"/>
    </location>
</feature>
<reference evidence="2" key="2">
    <citation type="submission" date="2018-04" db="EMBL/GenBank/DDBJ databases">
        <title>OnivRS2 (Oryza nivara Reference Sequence Version 2).</title>
        <authorList>
            <person name="Zhang J."/>
            <person name="Kudrna D."/>
            <person name="Lee S."/>
            <person name="Talag J."/>
            <person name="Rajasekar S."/>
            <person name="Welchert J."/>
            <person name="Hsing Y.-I."/>
            <person name="Wing R.A."/>
        </authorList>
    </citation>
    <scope>NUCLEOTIDE SEQUENCE [LARGE SCALE GENOMIC DNA]</scope>
    <source>
        <strain evidence="2">SL10</strain>
    </source>
</reference>
<organism evidence="2">
    <name type="scientific">Oryza nivara</name>
    <name type="common">Indian wild rice</name>
    <name type="synonym">Oryza sativa f. spontanea</name>
    <dbReference type="NCBI Taxonomy" id="4536"/>
    <lineage>
        <taxon>Eukaryota</taxon>
        <taxon>Viridiplantae</taxon>
        <taxon>Streptophyta</taxon>
        <taxon>Embryophyta</taxon>
        <taxon>Tracheophyta</taxon>
        <taxon>Spermatophyta</taxon>
        <taxon>Magnoliopsida</taxon>
        <taxon>Liliopsida</taxon>
        <taxon>Poales</taxon>
        <taxon>Poaceae</taxon>
        <taxon>BOP clade</taxon>
        <taxon>Oryzoideae</taxon>
        <taxon>Oryzeae</taxon>
        <taxon>Oryzinae</taxon>
        <taxon>Oryza</taxon>
    </lineage>
</organism>
<sequence length="342" mass="37149">MATTMGGRCTATTATTMEAATMATTNPLLYPLPDLSEGRKPPPGRTSVERTDPPWRWRGEHGRGALGGGARPSPLTSSRPTPPGHGEREADAAGPWAAVLSWRLSALYLTSNRFEYDNTFWGFDPHNGDVQESKVARWLENGMKSEAKGIRPSRCEIWTKKRDENLQCLNSSALAFDGTLAVPSPAPSAAARGAQPTSPSTSCLGRISGTFRSQDSASLLEKTQMLSTREAEALSRGVTGEAVATKNSLKLKQGRKGPNDYNAVYNDAAEKHTAASKQSGQKKYELPPNYRGHPKYLPEPQNRIFFTPNYTNQTKYPLTRFEARRQLAPGGRRARSQAAGGG</sequence>
<feature type="region of interest" description="Disordered" evidence="1">
    <location>
        <begin position="271"/>
        <end position="302"/>
    </location>
</feature>
<evidence type="ECO:0000313" key="2">
    <source>
        <dbReference type="EnsemblPlants" id="ONIVA05G06560.1"/>
    </source>
</evidence>
<dbReference type="Proteomes" id="UP000006591">
    <property type="component" value="Chromosome 5"/>
</dbReference>
<feature type="compositionally biased region" description="Low complexity" evidence="1">
    <location>
        <begin position="184"/>
        <end position="196"/>
    </location>
</feature>
<keyword evidence="3" id="KW-1185">Reference proteome</keyword>
<accession>A0A0E0HAN0</accession>
<dbReference type="HOGENOM" id="CLU_812299_0_0_1"/>
<feature type="region of interest" description="Disordered" evidence="1">
    <location>
        <begin position="20"/>
        <end position="92"/>
    </location>
</feature>
<protein>
    <submittedName>
        <fullName evidence="2">Uncharacterized protein</fullName>
    </submittedName>
</protein>
<name>A0A0E0HAN0_ORYNI</name>
<dbReference type="EnsemblPlants" id="ONIVA05G06560.1">
    <property type="protein sequence ID" value="ONIVA05G06560.1"/>
    <property type="gene ID" value="ONIVA05G06560"/>
</dbReference>
<dbReference type="Gramene" id="ONIVA05G06560.1">
    <property type="protein sequence ID" value="ONIVA05G06560.1"/>
    <property type="gene ID" value="ONIVA05G06560"/>
</dbReference>
<feature type="region of interest" description="Disordered" evidence="1">
    <location>
        <begin position="184"/>
        <end position="207"/>
    </location>
</feature>
<evidence type="ECO:0000256" key="1">
    <source>
        <dbReference type="SAM" id="MobiDB-lite"/>
    </source>
</evidence>
<proteinExistence type="predicted"/>
<reference evidence="2" key="1">
    <citation type="submission" date="2015-04" db="UniProtKB">
        <authorList>
            <consortium name="EnsemblPlants"/>
        </authorList>
    </citation>
    <scope>IDENTIFICATION</scope>
    <source>
        <strain evidence="2">SL10</strain>
    </source>
</reference>
<dbReference type="AlphaFoldDB" id="A0A0E0HAN0"/>